<organism evidence="2 3">
    <name type="scientific">Paraphoma chrysanthemicola</name>
    <dbReference type="NCBI Taxonomy" id="798071"/>
    <lineage>
        <taxon>Eukaryota</taxon>
        <taxon>Fungi</taxon>
        <taxon>Dikarya</taxon>
        <taxon>Ascomycota</taxon>
        <taxon>Pezizomycotina</taxon>
        <taxon>Dothideomycetes</taxon>
        <taxon>Pleosporomycetidae</taxon>
        <taxon>Pleosporales</taxon>
        <taxon>Pleosporineae</taxon>
        <taxon>Phaeosphaeriaceae</taxon>
        <taxon>Paraphoma</taxon>
    </lineage>
</organism>
<name>A0A8K0QVL7_9PLEO</name>
<feature type="signal peptide" evidence="1">
    <location>
        <begin position="1"/>
        <end position="17"/>
    </location>
</feature>
<gene>
    <name evidence="2" type="ORF">FB567DRAFT_211773</name>
</gene>
<evidence type="ECO:0000256" key="1">
    <source>
        <dbReference type="SAM" id="SignalP"/>
    </source>
</evidence>
<dbReference type="EMBL" id="JAGMVJ010000025">
    <property type="protein sequence ID" value="KAH7070937.1"/>
    <property type="molecule type" value="Genomic_DNA"/>
</dbReference>
<keyword evidence="3" id="KW-1185">Reference proteome</keyword>
<dbReference type="AlphaFoldDB" id="A0A8K0QVL7"/>
<dbReference type="OrthoDB" id="3763539at2759"/>
<keyword evidence="1" id="KW-0732">Signal</keyword>
<protein>
    <recommendedName>
        <fullName evidence="4">Hypersensitive response inducing protein 1</fullName>
    </recommendedName>
</protein>
<feature type="chain" id="PRO_5035441346" description="Hypersensitive response inducing protein 1" evidence="1">
    <location>
        <begin position="18"/>
        <end position="164"/>
    </location>
</feature>
<sequence length="164" mass="17604">MRFTTVITLLLPALALAAPATIDVRAEKCAPTSYTLSDYTLSTSGSSAYVNFNFKSNFADTTGIQDSVITGSNCNASGPTIPNGNVCSAPDRKLLFDLRAPQDQAHYQITHTWACDGATWMSGNDVKIDPLSCIDNDGTRTCSQPGPQTIIPQNVRRICNAPRC</sequence>
<dbReference type="Proteomes" id="UP000813461">
    <property type="component" value="Unassembled WGS sequence"/>
</dbReference>
<evidence type="ECO:0008006" key="4">
    <source>
        <dbReference type="Google" id="ProtNLM"/>
    </source>
</evidence>
<evidence type="ECO:0000313" key="2">
    <source>
        <dbReference type="EMBL" id="KAH7070937.1"/>
    </source>
</evidence>
<proteinExistence type="predicted"/>
<evidence type="ECO:0000313" key="3">
    <source>
        <dbReference type="Proteomes" id="UP000813461"/>
    </source>
</evidence>
<reference evidence="2" key="1">
    <citation type="journal article" date="2021" name="Nat. Commun.">
        <title>Genetic determinants of endophytism in the Arabidopsis root mycobiome.</title>
        <authorList>
            <person name="Mesny F."/>
            <person name="Miyauchi S."/>
            <person name="Thiergart T."/>
            <person name="Pickel B."/>
            <person name="Atanasova L."/>
            <person name="Karlsson M."/>
            <person name="Huettel B."/>
            <person name="Barry K.W."/>
            <person name="Haridas S."/>
            <person name="Chen C."/>
            <person name="Bauer D."/>
            <person name="Andreopoulos W."/>
            <person name="Pangilinan J."/>
            <person name="LaButti K."/>
            <person name="Riley R."/>
            <person name="Lipzen A."/>
            <person name="Clum A."/>
            <person name="Drula E."/>
            <person name="Henrissat B."/>
            <person name="Kohler A."/>
            <person name="Grigoriev I.V."/>
            <person name="Martin F.M."/>
            <person name="Hacquard S."/>
        </authorList>
    </citation>
    <scope>NUCLEOTIDE SEQUENCE</scope>
    <source>
        <strain evidence="2">MPI-SDFR-AT-0120</strain>
    </source>
</reference>
<comment type="caution">
    <text evidence="2">The sequence shown here is derived from an EMBL/GenBank/DDBJ whole genome shotgun (WGS) entry which is preliminary data.</text>
</comment>
<accession>A0A8K0QVL7</accession>